<dbReference type="RefSeq" id="WP_145224968.1">
    <property type="nucleotide sequence ID" value="NZ_CP036343.1"/>
</dbReference>
<sequence>MPFRYLRDPLFLTALGLYVGNRFLIKPLVTGGFFHNHFNDLLCIPLFVPVVLYFARLCRARPHDGPPTWYEILLPLLVWSIQFELIFPQLPFWSQWVTGDPLDILWYCVGAGISSLWWWFYYQRQTVQAGG</sequence>
<feature type="transmembrane region" description="Helical" evidence="1">
    <location>
        <begin position="69"/>
        <end position="92"/>
    </location>
</feature>
<name>A0A517V9C4_9PLAN</name>
<evidence type="ECO:0000313" key="3">
    <source>
        <dbReference type="Proteomes" id="UP000316855"/>
    </source>
</evidence>
<gene>
    <name evidence="2" type="ORF">Pan161_12340</name>
</gene>
<evidence type="ECO:0008006" key="4">
    <source>
        <dbReference type="Google" id="ProtNLM"/>
    </source>
</evidence>
<keyword evidence="1" id="KW-0812">Transmembrane</keyword>
<keyword evidence="1" id="KW-1133">Transmembrane helix</keyword>
<keyword evidence="3" id="KW-1185">Reference proteome</keyword>
<dbReference type="KEGG" id="gax:Pan161_12340"/>
<dbReference type="Proteomes" id="UP000316855">
    <property type="component" value="Chromosome"/>
</dbReference>
<evidence type="ECO:0000256" key="1">
    <source>
        <dbReference type="SAM" id="Phobius"/>
    </source>
</evidence>
<reference evidence="2 3" key="1">
    <citation type="submission" date="2019-02" db="EMBL/GenBank/DDBJ databases">
        <title>Deep-cultivation of Planctomycetes and their phenomic and genomic characterization uncovers novel biology.</title>
        <authorList>
            <person name="Wiegand S."/>
            <person name="Jogler M."/>
            <person name="Boedeker C."/>
            <person name="Pinto D."/>
            <person name="Vollmers J."/>
            <person name="Rivas-Marin E."/>
            <person name="Kohn T."/>
            <person name="Peeters S.H."/>
            <person name="Heuer A."/>
            <person name="Rast P."/>
            <person name="Oberbeckmann S."/>
            <person name="Bunk B."/>
            <person name="Jeske O."/>
            <person name="Meyerdierks A."/>
            <person name="Storesund J.E."/>
            <person name="Kallscheuer N."/>
            <person name="Luecker S."/>
            <person name="Lage O.M."/>
            <person name="Pohl T."/>
            <person name="Merkel B.J."/>
            <person name="Hornburger P."/>
            <person name="Mueller R.-W."/>
            <person name="Bruemmer F."/>
            <person name="Labrenz M."/>
            <person name="Spormann A.M."/>
            <person name="Op den Camp H."/>
            <person name="Overmann J."/>
            <person name="Amann R."/>
            <person name="Jetten M.S.M."/>
            <person name="Mascher T."/>
            <person name="Medema M.H."/>
            <person name="Devos D.P."/>
            <person name="Kaster A.-K."/>
            <person name="Ovreas L."/>
            <person name="Rohde M."/>
            <person name="Galperin M.Y."/>
            <person name="Jogler C."/>
        </authorList>
    </citation>
    <scope>NUCLEOTIDE SEQUENCE [LARGE SCALE GENOMIC DNA]</scope>
    <source>
        <strain evidence="2 3">Pan161</strain>
    </source>
</reference>
<evidence type="ECO:0000313" key="2">
    <source>
        <dbReference type="EMBL" id="QDT89602.1"/>
    </source>
</evidence>
<dbReference type="OrthoDB" id="269887at2"/>
<dbReference type="AlphaFoldDB" id="A0A517V9C4"/>
<feature type="transmembrane region" description="Helical" evidence="1">
    <location>
        <begin position="104"/>
        <end position="122"/>
    </location>
</feature>
<keyword evidence="1" id="KW-0472">Membrane</keyword>
<protein>
    <recommendedName>
        <fullName evidence="4">VanZ like family protein</fullName>
    </recommendedName>
</protein>
<dbReference type="EMBL" id="CP036343">
    <property type="protein sequence ID" value="QDT89602.1"/>
    <property type="molecule type" value="Genomic_DNA"/>
</dbReference>
<accession>A0A517V9C4</accession>
<organism evidence="2 3">
    <name type="scientific">Gimesia algae</name>
    <dbReference type="NCBI Taxonomy" id="2527971"/>
    <lineage>
        <taxon>Bacteria</taxon>
        <taxon>Pseudomonadati</taxon>
        <taxon>Planctomycetota</taxon>
        <taxon>Planctomycetia</taxon>
        <taxon>Planctomycetales</taxon>
        <taxon>Planctomycetaceae</taxon>
        <taxon>Gimesia</taxon>
    </lineage>
</organism>
<proteinExistence type="predicted"/>
<feature type="transmembrane region" description="Helical" evidence="1">
    <location>
        <begin position="38"/>
        <end position="57"/>
    </location>
</feature>